<evidence type="ECO:0000313" key="2">
    <source>
        <dbReference type="EMBL" id="GAA0156965.1"/>
    </source>
</evidence>
<reference evidence="2 3" key="1">
    <citation type="submission" date="2024-01" db="EMBL/GenBank/DDBJ databases">
        <title>The complete chloroplast genome sequence of Lithospermum erythrorhizon: insights into the phylogenetic relationship among Boraginaceae species and the maternal lineages of purple gromwells.</title>
        <authorList>
            <person name="Okada T."/>
            <person name="Watanabe K."/>
        </authorList>
    </citation>
    <scope>NUCLEOTIDE SEQUENCE [LARGE SCALE GENOMIC DNA]</scope>
</reference>
<dbReference type="Proteomes" id="UP001454036">
    <property type="component" value="Unassembled WGS sequence"/>
</dbReference>
<organism evidence="2 3">
    <name type="scientific">Lithospermum erythrorhizon</name>
    <name type="common">Purple gromwell</name>
    <name type="synonym">Lithospermum officinale var. erythrorhizon</name>
    <dbReference type="NCBI Taxonomy" id="34254"/>
    <lineage>
        <taxon>Eukaryota</taxon>
        <taxon>Viridiplantae</taxon>
        <taxon>Streptophyta</taxon>
        <taxon>Embryophyta</taxon>
        <taxon>Tracheophyta</taxon>
        <taxon>Spermatophyta</taxon>
        <taxon>Magnoliopsida</taxon>
        <taxon>eudicotyledons</taxon>
        <taxon>Gunneridae</taxon>
        <taxon>Pentapetalae</taxon>
        <taxon>asterids</taxon>
        <taxon>lamiids</taxon>
        <taxon>Boraginales</taxon>
        <taxon>Boraginaceae</taxon>
        <taxon>Boraginoideae</taxon>
        <taxon>Lithospermeae</taxon>
        <taxon>Lithospermum</taxon>
    </lineage>
</organism>
<comment type="caution">
    <text evidence="2">The sequence shown here is derived from an EMBL/GenBank/DDBJ whole genome shotgun (WGS) entry which is preliminary data.</text>
</comment>
<dbReference type="InterPro" id="IPR018289">
    <property type="entry name" value="MULE_transposase_dom"/>
</dbReference>
<dbReference type="PANTHER" id="PTHR31973">
    <property type="entry name" value="POLYPROTEIN, PUTATIVE-RELATED"/>
    <property type="match status" value="1"/>
</dbReference>
<name>A0AAV3Q2Y9_LITER</name>
<sequence length="231" mass="27120">MEKQLIVLNFFSSSVHDQLNDVDGDIDLGDDSDGLKSDNGLSDGEEDHSRLGSYPKFNSVIDSRHLVYDNKTLKSSWLEKHYEKKFRNSPNYRRSDFRKELALKVGQHVSRWQAFRTKEGALRAIYGDEDKQFTRLEGFKSGCRKFVGVDGCQLKTKRGGQLLVVVGIDPNNNIYPIVYALVEVKHKDSWEWFLKHLFKDIMNIEDSWEWFLKHLFKDIMNIEIFREDEYE</sequence>
<evidence type="ECO:0000259" key="1">
    <source>
        <dbReference type="Pfam" id="PF10551"/>
    </source>
</evidence>
<protein>
    <recommendedName>
        <fullName evidence="1">MULE transposase domain-containing protein</fullName>
    </recommendedName>
</protein>
<proteinExistence type="predicted"/>
<accession>A0AAV3Q2Y9</accession>
<dbReference type="PANTHER" id="PTHR31973:SF191">
    <property type="entry name" value="OS05G0489400 PROTEIN"/>
    <property type="match status" value="1"/>
</dbReference>
<gene>
    <name evidence="2" type="ORF">LIER_14330</name>
</gene>
<dbReference type="Pfam" id="PF10551">
    <property type="entry name" value="MULE"/>
    <property type="match status" value="1"/>
</dbReference>
<keyword evidence="3" id="KW-1185">Reference proteome</keyword>
<evidence type="ECO:0000313" key="3">
    <source>
        <dbReference type="Proteomes" id="UP001454036"/>
    </source>
</evidence>
<dbReference type="AlphaFoldDB" id="A0AAV3Q2Y9"/>
<dbReference type="EMBL" id="BAABME010002990">
    <property type="protein sequence ID" value="GAA0156965.1"/>
    <property type="molecule type" value="Genomic_DNA"/>
</dbReference>
<feature type="domain" description="MULE transposase" evidence="1">
    <location>
        <begin position="147"/>
        <end position="199"/>
    </location>
</feature>